<gene>
    <name evidence="2" type="ORF">LCGC14_2062010</name>
</gene>
<dbReference type="Gene3D" id="1.10.287.1080">
    <property type="entry name" value="MazG-like"/>
    <property type="match status" value="1"/>
</dbReference>
<sequence length="111" mass="12436">MGLKFHTYQSEARKTAIYPNVGHNLVYPTLGLNGEAGEIAEKVKKLLRDDDGKRTREFREQMKKELGDVLWYVAAICTEMGFSMGNVAKENLGKLNSRAERDVLSGSGDDR</sequence>
<comment type="caution">
    <text evidence="2">The sequence shown here is derived from an EMBL/GenBank/DDBJ whole genome shotgun (WGS) entry which is preliminary data.</text>
</comment>
<accession>A0A0F9GZD9</accession>
<dbReference type="InterPro" id="IPR011379">
    <property type="entry name" value="MazG-related_GP37"/>
</dbReference>
<evidence type="ECO:0000313" key="2">
    <source>
        <dbReference type="EMBL" id="KKL74725.1"/>
    </source>
</evidence>
<evidence type="ECO:0000259" key="1">
    <source>
        <dbReference type="Pfam" id="PF03819"/>
    </source>
</evidence>
<organism evidence="2">
    <name type="scientific">marine sediment metagenome</name>
    <dbReference type="NCBI Taxonomy" id="412755"/>
    <lineage>
        <taxon>unclassified sequences</taxon>
        <taxon>metagenomes</taxon>
        <taxon>ecological metagenomes</taxon>
    </lineage>
</organism>
<protein>
    <recommendedName>
        <fullName evidence="1">NTP pyrophosphohydrolase MazG-like domain-containing protein</fullName>
    </recommendedName>
</protein>
<dbReference type="EMBL" id="LAZR01024561">
    <property type="protein sequence ID" value="KKL74725.1"/>
    <property type="molecule type" value="Genomic_DNA"/>
</dbReference>
<proteinExistence type="predicted"/>
<dbReference type="CDD" id="cd11541">
    <property type="entry name" value="NTP-PPase_u4"/>
    <property type="match status" value="1"/>
</dbReference>
<feature type="domain" description="NTP pyrophosphohydrolase MazG-like" evidence="1">
    <location>
        <begin position="31"/>
        <end position="99"/>
    </location>
</feature>
<dbReference type="AlphaFoldDB" id="A0A0F9GZD9"/>
<dbReference type="Pfam" id="PF03819">
    <property type="entry name" value="MazG"/>
    <property type="match status" value="1"/>
</dbReference>
<dbReference type="SUPFAM" id="SSF101386">
    <property type="entry name" value="all-alpha NTP pyrophosphatases"/>
    <property type="match status" value="1"/>
</dbReference>
<dbReference type="PIRSF" id="PIRSF006639">
    <property type="entry name" value="UCP006639_pph"/>
    <property type="match status" value="1"/>
</dbReference>
<dbReference type="InterPro" id="IPR004518">
    <property type="entry name" value="MazG-like_dom"/>
</dbReference>
<name>A0A0F9GZD9_9ZZZZ</name>
<reference evidence="2" key="1">
    <citation type="journal article" date="2015" name="Nature">
        <title>Complex archaea that bridge the gap between prokaryotes and eukaryotes.</title>
        <authorList>
            <person name="Spang A."/>
            <person name="Saw J.H."/>
            <person name="Jorgensen S.L."/>
            <person name="Zaremba-Niedzwiedzka K."/>
            <person name="Martijn J."/>
            <person name="Lind A.E."/>
            <person name="van Eijk R."/>
            <person name="Schleper C."/>
            <person name="Guy L."/>
            <person name="Ettema T.J."/>
        </authorList>
    </citation>
    <scope>NUCLEOTIDE SEQUENCE</scope>
</reference>